<protein>
    <submittedName>
        <fullName evidence="5">ABC transporter</fullName>
    </submittedName>
</protein>
<dbReference type="InterPro" id="IPR003439">
    <property type="entry name" value="ABC_transporter-like_ATP-bd"/>
</dbReference>
<evidence type="ECO:0000259" key="4">
    <source>
        <dbReference type="SMART" id="SM00382"/>
    </source>
</evidence>
<dbReference type="InterPro" id="IPR003593">
    <property type="entry name" value="AAA+_ATPase"/>
</dbReference>
<reference evidence="5 6" key="1">
    <citation type="submission" date="2013-12" db="EMBL/GenBank/DDBJ databases">
        <authorList>
            <consortium name="DOE Joint Genome Institute"/>
            <person name="Eisen J."/>
            <person name="Huntemann M."/>
            <person name="Han J."/>
            <person name="Chen A."/>
            <person name="Kyrpides N."/>
            <person name="Mavromatis K."/>
            <person name="Markowitz V."/>
            <person name="Palaniappan K."/>
            <person name="Ivanova N."/>
            <person name="Schaumberg A."/>
            <person name="Pati A."/>
            <person name="Liolios K."/>
            <person name="Nordberg H.P."/>
            <person name="Cantor M.N."/>
            <person name="Hua S.X."/>
            <person name="Woyke T."/>
        </authorList>
    </citation>
    <scope>NUCLEOTIDE SEQUENCE [LARGE SCALE GENOMIC DNA]</scope>
    <source>
        <strain evidence="6">DSM 19437</strain>
    </source>
</reference>
<evidence type="ECO:0000313" key="6">
    <source>
        <dbReference type="Proteomes" id="UP000003586"/>
    </source>
</evidence>
<feature type="domain" description="AAA+ ATPase" evidence="4">
    <location>
        <begin position="25"/>
        <end position="204"/>
    </location>
</feature>
<organism evidence="5 6">
    <name type="scientific">Niabella soli DSM 19437</name>
    <dbReference type="NCBI Taxonomy" id="929713"/>
    <lineage>
        <taxon>Bacteria</taxon>
        <taxon>Pseudomonadati</taxon>
        <taxon>Bacteroidota</taxon>
        <taxon>Chitinophagia</taxon>
        <taxon>Chitinophagales</taxon>
        <taxon>Chitinophagaceae</taxon>
        <taxon>Niabella</taxon>
    </lineage>
</organism>
<dbReference type="GO" id="GO:0016887">
    <property type="term" value="F:ATP hydrolysis activity"/>
    <property type="evidence" value="ECO:0007669"/>
    <property type="project" value="InterPro"/>
</dbReference>
<name>W0F029_9BACT</name>
<evidence type="ECO:0000256" key="2">
    <source>
        <dbReference type="ARBA" id="ARBA00022741"/>
    </source>
</evidence>
<evidence type="ECO:0000256" key="3">
    <source>
        <dbReference type="ARBA" id="ARBA00022840"/>
    </source>
</evidence>
<dbReference type="Proteomes" id="UP000003586">
    <property type="component" value="Chromosome"/>
</dbReference>
<dbReference type="HOGENOM" id="CLU_000604_1_2_10"/>
<dbReference type="STRING" id="929713.NIASO_08385"/>
<dbReference type="PROSITE" id="PS00211">
    <property type="entry name" value="ABC_TRANSPORTER_1"/>
    <property type="match status" value="1"/>
</dbReference>
<evidence type="ECO:0000313" key="5">
    <source>
        <dbReference type="EMBL" id="AHF15168.1"/>
    </source>
</evidence>
<dbReference type="SMART" id="SM00382">
    <property type="entry name" value="AAA"/>
    <property type="match status" value="1"/>
</dbReference>
<accession>W0F029</accession>
<dbReference type="OrthoDB" id="9801987at2"/>
<dbReference type="Pfam" id="PF00005">
    <property type="entry name" value="ABC_tran"/>
    <property type="match status" value="1"/>
</dbReference>
<dbReference type="InterPro" id="IPR051782">
    <property type="entry name" value="ABC_Transporter_VariousFunc"/>
</dbReference>
<dbReference type="GO" id="GO:0005524">
    <property type="term" value="F:ATP binding"/>
    <property type="evidence" value="ECO:0007669"/>
    <property type="project" value="UniProtKB-KW"/>
</dbReference>
<dbReference type="Gene3D" id="3.40.50.300">
    <property type="entry name" value="P-loop containing nucleotide triphosphate hydrolases"/>
    <property type="match status" value="1"/>
</dbReference>
<dbReference type="SUPFAM" id="SSF52540">
    <property type="entry name" value="P-loop containing nucleoside triphosphate hydrolases"/>
    <property type="match status" value="1"/>
</dbReference>
<dbReference type="PANTHER" id="PTHR42939:SF1">
    <property type="entry name" value="ABC TRANSPORTER ATP-BINDING PROTEIN ALBC-RELATED"/>
    <property type="match status" value="1"/>
</dbReference>
<keyword evidence="3" id="KW-0067">ATP-binding</keyword>
<dbReference type="InterPro" id="IPR027417">
    <property type="entry name" value="P-loop_NTPase"/>
</dbReference>
<dbReference type="AlphaFoldDB" id="W0F029"/>
<dbReference type="EMBL" id="CP007035">
    <property type="protein sequence ID" value="AHF15168.1"/>
    <property type="molecule type" value="Genomic_DNA"/>
</dbReference>
<keyword evidence="1" id="KW-0813">Transport</keyword>
<dbReference type="RefSeq" id="WP_008584631.1">
    <property type="nucleotide sequence ID" value="NZ_CP007035.1"/>
</dbReference>
<dbReference type="eggNOG" id="COG1131">
    <property type="taxonomic scope" value="Bacteria"/>
</dbReference>
<evidence type="ECO:0000256" key="1">
    <source>
        <dbReference type="ARBA" id="ARBA00022448"/>
    </source>
</evidence>
<keyword evidence="6" id="KW-1185">Reference proteome</keyword>
<gene>
    <name evidence="5" type="ORF">NIASO_08385</name>
</gene>
<dbReference type="InterPro" id="IPR017871">
    <property type="entry name" value="ABC_transporter-like_CS"/>
</dbReference>
<dbReference type="KEGG" id="nso:NIASO_08385"/>
<keyword evidence="2" id="KW-0547">Nucleotide-binding</keyword>
<proteinExistence type="predicted"/>
<sequence>MIAISGLIKKYNQQLILDIPSCNLEKGIYWIKGANGSGKTTFLKILAGMIPFEGAITINAIPQKQDPVTYRKQLSWAAAEPLYPDFLTGTDLIRLYQRIKEVGNDATASLVHLFNSAAYISNKTATYSAGMLKKLSLILAFSGATKVILLDEPFITLDAATCKLLGAYINDRHRSAGTSFLLSSHQDPHEFLTGCTELLIQDQTIQ</sequence>
<dbReference type="PANTHER" id="PTHR42939">
    <property type="entry name" value="ABC TRANSPORTER ATP-BINDING PROTEIN ALBC-RELATED"/>
    <property type="match status" value="1"/>
</dbReference>